<dbReference type="AlphaFoldDB" id="A0A0F9I9Q3"/>
<dbReference type="GO" id="GO:0003677">
    <property type="term" value="F:DNA binding"/>
    <property type="evidence" value="ECO:0007669"/>
    <property type="project" value="UniProtKB-KW"/>
</dbReference>
<dbReference type="GO" id="GO:0009307">
    <property type="term" value="P:DNA restriction-modification system"/>
    <property type="evidence" value="ECO:0007669"/>
    <property type="project" value="UniProtKB-KW"/>
</dbReference>
<keyword evidence="1" id="KW-0680">Restriction system</keyword>
<gene>
    <name evidence="3" type="ORF">LCGC14_1686070</name>
</gene>
<evidence type="ECO:0000256" key="2">
    <source>
        <dbReference type="ARBA" id="ARBA00023125"/>
    </source>
</evidence>
<dbReference type="SUPFAM" id="SSF116734">
    <property type="entry name" value="DNA methylase specificity domain"/>
    <property type="match status" value="1"/>
</dbReference>
<dbReference type="EMBL" id="LAZR01014680">
    <property type="protein sequence ID" value="KKM16414.1"/>
    <property type="molecule type" value="Genomic_DNA"/>
</dbReference>
<dbReference type="InterPro" id="IPR044946">
    <property type="entry name" value="Restrct_endonuc_typeI_TRD_sf"/>
</dbReference>
<keyword evidence="2" id="KW-0238">DNA-binding</keyword>
<organism evidence="3">
    <name type="scientific">marine sediment metagenome</name>
    <dbReference type="NCBI Taxonomy" id="412755"/>
    <lineage>
        <taxon>unclassified sequences</taxon>
        <taxon>metagenomes</taxon>
        <taxon>ecological metagenomes</taxon>
    </lineage>
</organism>
<sequence length="435" mass="52008">IQNHQSKIENINNIFIPITNELPVVRNIDEIKENQQFYFKFILDSEKAIDSFLYYLLNSSLGRKIRNWWHDGFGVELDKECLLNCEIFIPSIEEQIKFIEIQSRINNLSMYLESFNYELWNLKNDYSIIEKSLENLSFKNSLESWIESQPYPLATILWTYYSLSNIDENIGEKLEHLLNFFEAFTEFLVTIMLSSFAKDLEFFVEECRNLKKPYEKYFQKPTFDTWINIAEWLSKSLRRLKNEKEKWGILVGLFGNPDEEFLEILMKKSLFKLLNSVRDYRNIWKGHTGIKPHPTILRKNLSLLEDSLTRLREDIGDSLSKFLIVKPINMKVTQGVYQIRVDKLIGTRFPFQEIEIETRSPMETEHLYLLHENYKPTIEMLPFIILKEDKTCYFFNRLEGENARYISYHYDQKPEIHLIKDIVEFSLNLLERNSI</sequence>
<protein>
    <recommendedName>
        <fullName evidence="4">Type I restriction modification DNA specificity domain-containing protein</fullName>
    </recommendedName>
</protein>
<proteinExistence type="predicted"/>
<evidence type="ECO:0000256" key="1">
    <source>
        <dbReference type="ARBA" id="ARBA00022747"/>
    </source>
</evidence>
<evidence type="ECO:0000313" key="3">
    <source>
        <dbReference type="EMBL" id="KKM16414.1"/>
    </source>
</evidence>
<reference evidence="3" key="1">
    <citation type="journal article" date="2015" name="Nature">
        <title>Complex archaea that bridge the gap between prokaryotes and eukaryotes.</title>
        <authorList>
            <person name="Spang A."/>
            <person name="Saw J.H."/>
            <person name="Jorgensen S.L."/>
            <person name="Zaremba-Niedzwiedzka K."/>
            <person name="Martijn J."/>
            <person name="Lind A.E."/>
            <person name="van Eijk R."/>
            <person name="Schleper C."/>
            <person name="Guy L."/>
            <person name="Ettema T.J."/>
        </authorList>
    </citation>
    <scope>NUCLEOTIDE SEQUENCE</scope>
</reference>
<comment type="caution">
    <text evidence="3">The sequence shown here is derived from an EMBL/GenBank/DDBJ whole genome shotgun (WGS) entry which is preliminary data.</text>
</comment>
<dbReference type="Gene3D" id="3.90.220.20">
    <property type="entry name" value="DNA methylase specificity domains"/>
    <property type="match status" value="1"/>
</dbReference>
<evidence type="ECO:0008006" key="4">
    <source>
        <dbReference type="Google" id="ProtNLM"/>
    </source>
</evidence>
<name>A0A0F9I9Q3_9ZZZZ</name>
<accession>A0A0F9I9Q3</accession>
<feature type="non-terminal residue" evidence="3">
    <location>
        <position position="1"/>
    </location>
</feature>